<evidence type="ECO:0000256" key="6">
    <source>
        <dbReference type="ARBA" id="ARBA00023002"/>
    </source>
</evidence>
<keyword evidence="5" id="KW-0732">Signal</keyword>
<evidence type="ECO:0000256" key="11">
    <source>
        <dbReference type="PIRSR" id="PIRSR601621-4"/>
    </source>
</evidence>
<dbReference type="Pfam" id="PF00141">
    <property type="entry name" value="peroxidase"/>
    <property type="match status" value="1"/>
</dbReference>
<feature type="domain" description="Plant heme peroxidase family profile" evidence="13">
    <location>
        <begin position="40"/>
        <end position="267"/>
    </location>
</feature>
<feature type="binding site" evidence="10">
    <location>
        <position position="145"/>
    </location>
    <ligand>
        <name>Ca(2+)</name>
        <dbReference type="ChEBI" id="CHEBI:29108"/>
        <label>2</label>
    </ligand>
</feature>
<keyword evidence="4 10" id="KW-0479">Metal-binding</keyword>
<keyword evidence="15" id="KW-1185">Reference proteome</keyword>
<dbReference type="PRINTS" id="PR00458">
    <property type="entry name" value="PEROXIDASE"/>
</dbReference>
<dbReference type="InterPro" id="IPR024589">
    <property type="entry name" value="Ligninase_C"/>
</dbReference>
<dbReference type="EMBL" id="KZ857480">
    <property type="protein sequence ID" value="RDX42640.1"/>
    <property type="molecule type" value="Genomic_DNA"/>
</dbReference>
<evidence type="ECO:0000256" key="12">
    <source>
        <dbReference type="RuleBase" id="RU363051"/>
    </source>
</evidence>
<evidence type="ECO:0000256" key="2">
    <source>
        <dbReference type="ARBA" id="ARBA00022559"/>
    </source>
</evidence>
<dbReference type="InterPro" id="IPR044831">
    <property type="entry name" value="Ccp1-like"/>
</dbReference>
<dbReference type="GO" id="GO:0004601">
    <property type="term" value="F:peroxidase activity"/>
    <property type="evidence" value="ECO:0007669"/>
    <property type="project" value="UniProtKB-KW"/>
</dbReference>
<comment type="cofactor">
    <cofactor evidence="10 12">
        <name>Ca(2+)</name>
        <dbReference type="ChEBI" id="CHEBI:29108"/>
    </cofactor>
    <text evidence="10 12">Binds 2 calcium ions per subunit.</text>
</comment>
<dbReference type="Gene3D" id="1.10.420.10">
    <property type="entry name" value="Peroxidase, domain 2"/>
    <property type="match status" value="1"/>
</dbReference>
<dbReference type="Gene3D" id="1.10.520.10">
    <property type="match status" value="1"/>
</dbReference>
<dbReference type="InterPro" id="IPR019793">
    <property type="entry name" value="Peroxidases_heam-ligand_BS"/>
</dbReference>
<keyword evidence="7 10" id="KW-0408">Iron</keyword>
<dbReference type="OrthoDB" id="2113341at2759"/>
<feature type="binding site" evidence="10">
    <location>
        <position position="20"/>
    </location>
    <ligand>
        <name>Ca(2+)</name>
        <dbReference type="ChEBI" id="CHEBI:29108"/>
        <label>1</label>
    </ligand>
</feature>
<dbReference type="GO" id="GO:0000302">
    <property type="term" value="P:response to reactive oxygen species"/>
    <property type="evidence" value="ECO:0007669"/>
    <property type="project" value="TreeGrafter"/>
</dbReference>
<proteinExistence type="inferred from homology"/>
<keyword evidence="2 12" id="KW-0575">Peroxidase</keyword>
<evidence type="ECO:0000256" key="9">
    <source>
        <dbReference type="ARBA" id="ARBA00023180"/>
    </source>
</evidence>
<dbReference type="GO" id="GO:0034599">
    <property type="term" value="P:cellular response to oxidative stress"/>
    <property type="evidence" value="ECO:0007669"/>
    <property type="project" value="InterPro"/>
</dbReference>
<dbReference type="Proteomes" id="UP000256964">
    <property type="component" value="Unassembled WGS sequence"/>
</dbReference>
<dbReference type="STRING" id="139420.A0A371CQS7"/>
<keyword evidence="3 10" id="KW-0349">Heme</keyword>
<evidence type="ECO:0000259" key="13">
    <source>
        <dbReference type="PROSITE" id="PS50873"/>
    </source>
</evidence>
<accession>A0A371CQS7</accession>
<comment type="cofactor">
    <cofactor evidence="10">
        <name>heme b</name>
        <dbReference type="ChEBI" id="CHEBI:60344"/>
    </cofactor>
    <text evidence="10">Binds 1 heme b (iron(II)-protoporphyrin IX) group per subunit.</text>
</comment>
<keyword evidence="10 12" id="KW-0106">Calcium</keyword>
<dbReference type="InterPro" id="IPR002016">
    <property type="entry name" value="Haem_peroxidase"/>
</dbReference>
<evidence type="ECO:0000256" key="1">
    <source>
        <dbReference type="ARBA" id="ARBA00006089"/>
    </source>
</evidence>
<dbReference type="PROSITE" id="PS50873">
    <property type="entry name" value="PEROXIDASE_4"/>
    <property type="match status" value="1"/>
</dbReference>
<feature type="binding site" evidence="10">
    <location>
        <position position="150"/>
    </location>
    <ligand>
        <name>Ca(2+)</name>
        <dbReference type="ChEBI" id="CHEBI:29108"/>
        <label>2</label>
    </ligand>
</feature>
<dbReference type="PRINTS" id="PR00462">
    <property type="entry name" value="LIGNINASE"/>
</dbReference>
<keyword evidence="8 11" id="KW-1015">Disulfide bond</keyword>
<dbReference type="GO" id="GO:0020037">
    <property type="term" value="F:heme binding"/>
    <property type="evidence" value="ECO:0007669"/>
    <property type="project" value="UniProtKB-UniRule"/>
</dbReference>
<dbReference type="EC" id="1.11.1.-" evidence="12"/>
<dbReference type="InterPro" id="IPR010255">
    <property type="entry name" value="Haem_peroxidase_sf"/>
</dbReference>
<keyword evidence="9" id="KW-0325">Glycoprotein</keyword>
<evidence type="ECO:0000256" key="5">
    <source>
        <dbReference type="ARBA" id="ARBA00022729"/>
    </source>
</evidence>
<feature type="binding site" description="axial binding residue" evidence="10">
    <location>
        <position position="125"/>
    </location>
    <ligand>
        <name>heme b</name>
        <dbReference type="ChEBI" id="CHEBI:60344"/>
    </ligand>
    <ligandPart>
        <name>Fe</name>
        <dbReference type="ChEBI" id="CHEBI:18248"/>
    </ligandPart>
</feature>
<feature type="disulfide bond" evidence="11">
    <location>
        <begin position="198"/>
        <end position="263"/>
    </location>
</feature>
<dbReference type="GO" id="GO:0046872">
    <property type="term" value="F:metal ion binding"/>
    <property type="evidence" value="ECO:0007669"/>
    <property type="project" value="UniProtKB-UniRule"/>
</dbReference>
<evidence type="ECO:0000256" key="4">
    <source>
        <dbReference type="ARBA" id="ARBA00022723"/>
    </source>
</evidence>
<dbReference type="PANTHER" id="PTHR31356">
    <property type="entry name" value="THYLAKOID LUMENAL 29 KDA PROTEIN, CHLOROPLASTIC-RELATED"/>
    <property type="match status" value="1"/>
</dbReference>
<feature type="binding site" evidence="10">
    <location>
        <position position="126"/>
    </location>
    <ligand>
        <name>Ca(2+)</name>
        <dbReference type="ChEBI" id="CHEBI:29108"/>
        <label>2</label>
    </ligand>
</feature>
<keyword evidence="6 12" id="KW-0560">Oxidoreductase</keyword>
<dbReference type="SUPFAM" id="SSF48113">
    <property type="entry name" value="Heme-dependent peroxidases"/>
    <property type="match status" value="1"/>
</dbReference>
<evidence type="ECO:0000256" key="3">
    <source>
        <dbReference type="ARBA" id="ARBA00022617"/>
    </source>
</evidence>
<sequence>MGTHLSISDTRVAKLSVDGSLVAFADVELASPANKGLRGIVNSLKRVADAHNVSYGDIVQFAGAVGLSNCPGAPRLGFFAGRPAATAPAPPGLFPAPTDTAQALLSRMRDAGFSAEDTVVLLGAHSIGRQHTIDPAANGTPLDSTPGAFDSQFYLEVLLKGTVYPRKAPHTGEALSATKDVFRLSSDAAIARDPNTACAWQSYIGDDDRMREAFRKAMMKVATLGHKIEDLVDCSHVIPVPPPWNKTVSYPAGFGPVKVERSCRRLPPPKLPHT</sequence>
<comment type="similarity">
    <text evidence="1 12">Belongs to the peroxidase family. Ligninase subfamily.</text>
</comment>
<reference evidence="14 15" key="1">
    <citation type="journal article" date="2018" name="Biotechnol. Biofuels">
        <title>Integrative visual omics of the white-rot fungus Polyporus brumalis exposes the biotechnological potential of its oxidative enzymes for delignifying raw plant biomass.</title>
        <authorList>
            <person name="Miyauchi S."/>
            <person name="Rancon A."/>
            <person name="Drula E."/>
            <person name="Hage H."/>
            <person name="Chaduli D."/>
            <person name="Favel A."/>
            <person name="Grisel S."/>
            <person name="Henrissat B."/>
            <person name="Herpoel-Gimbert I."/>
            <person name="Ruiz-Duenas F.J."/>
            <person name="Chevret D."/>
            <person name="Hainaut M."/>
            <person name="Lin J."/>
            <person name="Wang M."/>
            <person name="Pangilinan J."/>
            <person name="Lipzen A."/>
            <person name="Lesage-Meessen L."/>
            <person name="Navarro D."/>
            <person name="Riley R."/>
            <person name="Grigoriev I.V."/>
            <person name="Zhou S."/>
            <person name="Raouche S."/>
            <person name="Rosso M.N."/>
        </authorList>
    </citation>
    <scope>NUCLEOTIDE SEQUENCE [LARGE SCALE GENOMIC DNA]</scope>
    <source>
        <strain evidence="14 15">BRFM 1820</strain>
    </source>
</reference>
<evidence type="ECO:0000256" key="7">
    <source>
        <dbReference type="ARBA" id="ARBA00023004"/>
    </source>
</evidence>
<evidence type="ECO:0000313" key="14">
    <source>
        <dbReference type="EMBL" id="RDX42640.1"/>
    </source>
</evidence>
<feature type="binding site" evidence="10">
    <location>
        <position position="18"/>
    </location>
    <ligand>
        <name>Ca(2+)</name>
        <dbReference type="ChEBI" id="CHEBI:29108"/>
        <label>1</label>
    </ligand>
</feature>
<name>A0A371CQS7_9APHY</name>
<dbReference type="PROSITE" id="PS00435">
    <property type="entry name" value="PEROXIDASE_1"/>
    <property type="match status" value="1"/>
</dbReference>
<dbReference type="GO" id="GO:0042744">
    <property type="term" value="P:hydrogen peroxide catabolic process"/>
    <property type="evidence" value="ECO:0007669"/>
    <property type="project" value="TreeGrafter"/>
</dbReference>
<evidence type="ECO:0000313" key="15">
    <source>
        <dbReference type="Proteomes" id="UP000256964"/>
    </source>
</evidence>
<evidence type="ECO:0000256" key="8">
    <source>
        <dbReference type="ARBA" id="ARBA00023157"/>
    </source>
</evidence>
<dbReference type="InterPro" id="IPR001621">
    <property type="entry name" value="Ligninase"/>
</dbReference>
<protein>
    <recommendedName>
        <fullName evidence="12">Peroxidase</fullName>
        <ecNumber evidence="12">1.11.1.-</ecNumber>
    </recommendedName>
</protein>
<dbReference type="Pfam" id="PF11895">
    <property type="entry name" value="Peroxidase_ext"/>
    <property type="match status" value="1"/>
</dbReference>
<feature type="binding site" evidence="10">
    <location>
        <position position="143"/>
    </location>
    <ligand>
        <name>Ca(2+)</name>
        <dbReference type="ChEBI" id="CHEBI:29108"/>
        <label>2</label>
    </ligand>
</feature>
<dbReference type="PANTHER" id="PTHR31356:SF66">
    <property type="entry name" value="CATALASE-PEROXIDASE"/>
    <property type="match status" value="1"/>
</dbReference>
<gene>
    <name evidence="14" type="ORF">OH76DRAFT_1560842</name>
</gene>
<evidence type="ECO:0000256" key="10">
    <source>
        <dbReference type="PIRSR" id="PIRSR601621-2"/>
    </source>
</evidence>
<organism evidence="14 15">
    <name type="scientific">Lentinus brumalis</name>
    <dbReference type="NCBI Taxonomy" id="2498619"/>
    <lineage>
        <taxon>Eukaryota</taxon>
        <taxon>Fungi</taxon>
        <taxon>Dikarya</taxon>
        <taxon>Basidiomycota</taxon>
        <taxon>Agaricomycotina</taxon>
        <taxon>Agaricomycetes</taxon>
        <taxon>Polyporales</taxon>
        <taxon>Polyporaceae</taxon>
        <taxon>Lentinus</taxon>
    </lineage>
</organism>
<dbReference type="AlphaFoldDB" id="A0A371CQS7"/>